<dbReference type="SUPFAM" id="SSF52540">
    <property type="entry name" value="P-loop containing nucleoside triphosphate hydrolases"/>
    <property type="match status" value="1"/>
</dbReference>
<name>A0A851GBC4_9BACT</name>
<comment type="caution">
    <text evidence="3">The sequence shown here is derived from an EMBL/GenBank/DDBJ whole genome shotgun (WGS) entry which is preliminary data.</text>
</comment>
<dbReference type="Gene3D" id="3.40.50.300">
    <property type="entry name" value="P-loop containing nucleotide triphosphate hydrolases"/>
    <property type="match status" value="1"/>
</dbReference>
<evidence type="ECO:0000313" key="4">
    <source>
        <dbReference type="Proteomes" id="UP000557872"/>
    </source>
</evidence>
<feature type="region of interest" description="Disordered" evidence="1">
    <location>
        <begin position="271"/>
        <end position="295"/>
    </location>
</feature>
<dbReference type="Proteomes" id="UP000557872">
    <property type="component" value="Unassembled WGS sequence"/>
</dbReference>
<dbReference type="AlphaFoldDB" id="A0A851GBC4"/>
<reference evidence="3 4" key="1">
    <citation type="submission" date="2020-07" db="EMBL/GenBank/DDBJ databases">
        <title>Roseicoccus Jingziensis gen. nov., sp. nov., isolated from coastal seawater.</title>
        <authorList>
            <person name="Feng X."/>
        </authorList>
    </citation>
    <scope>NUCLEOTIDE SEQUENCE [LARGE SCALE GENOMIC DNA]</scope>
    <source>
        <strain evidence="3 4">N1E253</strain>
    </source>
</reference>
<dbReference type="EMBL" id="JACBAZ010000001">
    <property type="protein sequence ID" value="NWK54252.1"/>
    <property type="molecule type" value="Genomic_DNA"/>
</dbReference>
<dbReference type="Pfam" id="PF05707">
    <property type="entry name" value="Zot"/>
    <property type="match status" value="1"/>
</dbReference>
<keyword evidence="4" id="KW-1185">Reference proteome</keyword>
<gene>
    <name evidence="3" type="ORF">HW115_01410</name>
</gene>
<organism evidence="3 4">
    <name type="scientific">Oceaniferula marina</name>
    <dbReference type="NCBI Taxonomy" id="2748318"/>
    <lineage>
        <taxon>Bacteria</taxon>
        <taxon>Pseudomonadati</taxon>
        <taxon>Verrucomicrobiota</taxon>
        <taxon>Verrucomicrobiia</taxon>
        <taxon>Verrucomicrobiales</taxon>
        <taxon>Verrucomicrobiaceae</taxon>
        <taxon>Oceaniferula</taxon>
    </lineage>
</organism>
<feature type="compositionally biased region" description="Polar residues" evidence="1">
    <location>
        <begin position="286"/>
        <end position="295"/>
    </location>
</feature>
<dbReference type="RefSeq" id="WP_178930792.1">
    <property type="nucleotide sequence ID" value="NZ_JACBAZ010000001.1"/>
</dbReference>
<dbReference type="InterPro" id="IPR008900">
    <property type="entry name" value="Zot_N"/>
</dbReference>
<evidence type="ECO:0000313" key="3">
    <source>
        <dbReference type="EMBL" id="NWK54252.1"/>
    </source>
</evidence>
<feature type="domain" description="Zona occludens toxin N-terminal" evidence="2">
    <location>
        <begin position="1"/>
        <end position="198"/>
    </location>
</feature>
<evidence type="ECO:0000259" key="2">
    <source>
        <dbReference type="Pfam" id="PF05707"/>
    </source>
</evidence>
<accession>A0A851GBC4</accession>
<evidence type="ECO:0000256" key="1">
    <source>
        <dbReference type="SAM" id="MobiDB-lite"/>
    </source>
</evidence>
<proteinExistence type="predicted"/>
<dbReference type="InterPro" id="IPR027417">
    <property type="entry name" value="P-loop_NTPase"/>
</dbReference>
<protein>
    <recommendedName>
        <fullName evidence="2">Zona occludens toxin N-terminal domain-containing protein</fullName>
    </recommendedName>
</protein>
<sequence>MIQILTGKIGAGKTLHAVEFIYEALIEGRTIATNIELVYDKLAYLALKEKGVLIREDQIIHLDLNADPNWHQSIPWGIVGKTVLVVLDEIHLFFNSRDYAKTDKNHRSMLSFLSQSRKACVDVLFVAQVASQVEKQFRNQAKNEIYINDFGNFHLPLVGRVPLRQNILTTKDLDTGMKMRVQKRDYPKKFFGAYNTYAFLDDDMQLASSKSERLEPYKLHKPKGSEKRQLLQKLNGNEILDNTNGSARRHHFWPLEIAWKFWRLRRAERKETNGANDTSADKETNQADNGLQSYG</sequence>